<sequence length="339" mass="37178">MSAPAGHIELERAVDSITVGQRHRTDLGDLDALAASIDRDGLLQPPTITPDGVLVCGARRMAAIKKLGWRRVSVWVRSGISDRLGHLLAEQDDNQLHKPLTPIEAAALYREIKELMAEDAARRKAKTQFHEGHEPGQHGPADSAGPSDSHQLGDARTQAARMVTGSASYSRLEQIGYLQHLTDDPSTPEAIRIQARDGLAQIEDGAPVNPIFQRLRDTQAEADSERDRRLHELADEALARVHAAKTSKATKPATPTRRPAAEDEGPARYPVRAFVLTWGDLEAWWTHYDVDELAVELTDEQAEAFFATVEGTTEFADQLRTARTTIAAEPAGRPLLRAL</sequence>
<dbReference type="KEGG" id="moy:CVS54_01418"/>
<dbReference type="EMBL" id="CP031422">
    <property type="protein sequence ID" value="AZS40095.1"/>
    <property type="molecule type" value="Genomic_DNA"/>
</dbReference>
<protein>
    <recommendedName>
        <fullName evidence="2">ParB-like N-terminal domain-containing protein</fullName>
    </recommendedName>
</protein>
<dbReference type="PANTHER" id="PTHR33375">
    <property type="entry name" value="CHROMOSOME-PARTITIONING PROTEIN PARB-RELATED"/>
    <property type="match status" value="1"/>
</dbReference>
<dbReference type="SMART" id="SM00470">
    <property type="entry name" value="ParB"/>
    <property type="match status" value="1"/>
</dbReference>
<dbReference type="AlphaFoldDB" id="A0A3S9WJ31"/>
<organism evidence="3 4">
    <name type="scientific">Microbacterium oxydans</name>
    <dbReference type="NCBI Taxonomy" id="82380"/>
    <lineage>
        <taxon>Bacteria</taxon>
        <taxon>Bacillati</taxon>
        <taxon>Actinomycetota</taxon>
        <taxon>Actinomycetes</taxon>
        <taxon>Micrococcales</taxon>
        <taxon>Microbacteriaceae</taxon>
        <taxon>Microbacterium</taxon>
    </lineage>
</organism>
<feature type="compositionally biased region" description="Low complexity" evidence="1">
    <location>
        <begin position="244"/>
        <end position="256"/>
    </location>
</feature>
<feature type="compositionally biased region" description="Basic and acidic residues" evidence="1">
    <location>
        <begin position="120"/>
        <end position="136"/>
    </location>
</feature>
<evidence type="ECO:0000256" key="1">
    <source>
        <dbReference type="SAM" id="MobiDB-lite"/>
    </source>
</evidence>
<dbReference type="Proteomes" id="UP000274841">
    <property type="component" value="Chromosome"/>
</dbReference>
<name>A0A3S9WJ31_9MICO</name>
<evidence type="ECO:0000313" key="4">
    <source>
        <dbReference type="Proteomes" id="UP000274841"/>
    </source>
</evidence>
<reference evidence="3 4" key="1">
    <citation type="submission" date="2018-08" db="EMBL/GenBank/DDBJ databases">
        <title>Microbacterium oxydans strain HG3.</title>
        <authorList>
            <person name="ORTET P."/>
        </authorList>
    </citation>
    <scope>NUCLEOTIDE SEQUENCE [LARGE SCALE GENOMIC DNA]</scope>
    <source>
        <strain evidence="3 4">HG3</strain>
    </source>
</reference>
<dbReference type="GO" id="GO:0007059">
    <property type="term" value="P:chromosome segregation"/>
    <property type="evidence" value="ECO:0007669"/>
    <property type="project" value="TreeGrafter"/>
</dbReference>
<evidence type="ECO:0000259" key="2">
    <source>
        <dbReference type="SMART" id="SM00470"/>
    </source>
</evidence>
<dbReference type="InterPro" id="IPR003115">
    <property type="entry name" value="ParB_N"/>
</dbReference>
<proteinExistence type="predicted"/>
<dbReference type="RefSeq" id="WP_127012035.1">
    <property type="nucleotide sequence ID" value="NZ_CP031422.1"/>
</dbReference>
<dbReference type="GO" id="GO:0005694">
    <property type="term" value="C:chromosome"/>
    <property type="evidence" value="ECO:0007669"/>
    <property type="project" value="TreeGrafter"/>
</dbReference>
<dbReference type="Gene3D" id="3.90.1530.30">
    <property type="match status" value="1"/>
</dbReference>
<dbReference type="InterPro" id="IPR036086">
    <property type="entry name" value="ParB/Sulfiredoxin_sf"/>
</dbReference>
<dbReference type="InterPro" id="IPR050336">
    <property type="entry name" value="Chromosome_partition/occlusion"/>
</dbReference>
<feature type="region of interest" description="Disordered" evidence="1">
    <location>
        <begin position="242"/>
        <end position="265"/>
    </location>
</feature>
<evidence type="ECO:0000313" key="3">
    <source>
        <dbReference type="EMBL" id="AZS40095.1"/>
    </source>
</evidence>
<feature type="region of interest" description="Disordered" evidence="1">
    <location>
        <begin position="120"/>
        <end position="160"/>
    </location>
</feature>
<dbReference type="PANTHER" id="PTHR33375:SF1">
    <property type="entry name" value="CHROMOSOME-PARTITIONING PROTEIN PARB-RELATED"/>
    <property type="match status" value="1"/>
</dbReference>
<gene>
    <name evidence="3" type="ORF">CVS54_01418</name>
</gene>
<dbReference type="Pfam" id="PF02195">
    <property type="entry name" value="ParB_N"/>
    <property type="match status" value="1"/>
</dbReference>
<accession>A0A3S9WJ31</accession>
<feature type="domain" description="ParB-like N-terminal" evidence="2">
    <location>
        <begin position="10"/>
        <end position="95"/>
    </location>
</feature>
<dbReference type="SUPFAM" id="SSF110849">
    <property type="entry name" value="ParB/Sulfiredoxin"/>
    <property type="match status" value="1"/>
</dbReference>